<accession>A0ABS2V5N5</accession>
<sequence>MTTTFRSTALTATSLALLAGLAVAVTPAEAAATPRINACGTSYALLKSWPIAAQYWTADAGKTKGYIDVYFSSTTGKNCAIARPVDGVYLPRGIKVKIGKTGSGWAALDGYQANFTQYAGPVYVSARNACISFEGGFTYNATWDASGAWSRYTSKHCG</sequence>
<organism evidence="2 3">
    <name type="scientific">Streptomyces zhihengii</name>
    <dbReference type="NCBI Taxonomy" id="1818004"/>
    <lineage>
        <taxon>Bacteria</taxon>
        <taxon>Bacillati</taxon>
        <taxon>Actinomycetota</taxon>
        <taxon>Actinomycetes</taxon>
        <taxon>Kitasatosporales</taxon>
        <taxon>Streptomycetaceae</taxon>
        <taxon>Streptomyces</taxon>
    </lineage>
</organism>
<keyword evidence="2" id="KW-0614">Plasmid</keyword>
<evidence type="ECO:0000313" key="2">
    <source>
        <dbReference type="EMBL" id="MBM9624737.1"/>
    </source>
</evidence>
<dbReference type="RefSeq" id="WP_205378878.1">
    <property type="nucleotide sequence ID" value="NZ_JAFEJA010000003.1"/>
</dbReference>
<evidence type="ECO:0008006" key="4">
    <source>
        <dbReference type="Google" id="ProtNLM"/>
    </source>
</evidence>
<evidence type="ECO:0000313" key="3">
    <source>
        <dbReference type="Proteomes" id="UP000664109"/>
    </source>
</evidence>
<reference evidence="2 3" key="1">
    <citation type="journal article" date="2016" name="Arch. Microbiol.">
        <title>Streptomyces zhihengii sp. nov., isolated from rhizospheric soil of Psammosilene tunicoides.</title>
        <authorList>
            <person name="Huang M.J."/>
            <person name="Fei J.J."/>
            <person name="Salam N."/>
            <person name="Kim C.J."/>
            <person name="Hozzein W.N."/>
            <person name="Xiao M."/>
            <person name="Huang H.Q."/>
            <person name="Li W.J."/>
        </authorList>
    </citation>
    <scope>NUCLEOTIDE SEQUENCE [LARGE SCALE GENOMIC DNA]</scope>
    <source>
        <strain evidence="2 3">YIM T102</strain>
    </source>
</reference>
<comment type="caution">
    <text evidence="2">The sequence shown here is derived from an EMBL/GenBank/DDBJ whole genome shotgun (WGS) entry which is preliminary data.</text>
</comment>
<feature type="chain" id="PRO_5046502733" description="Spore-associated protein A" evidence="1">
    <location>
        <begin position="31"/>
        <end position="158"/>
    </location>
</feature>
<proteinExistence type="predicted"/>
<keyword evidence="1" id="KW-0732">Signal</keyword>
<feature type="signal peptide" evidence="1">
    <location>
        <begin position="1"/>
        <end position="30"/>
    </location>
</feature>
<gene>
    <name evidence="2" type="ORF">JE024_40140</name>
</gene>
<dbReference type="Proteomes" id="UP000664109">
    <property type="component" value="Unassembled WGS sequence"/>
</dbReference>
<dbReference type="EMBL" id="JAFEJA010000003">
    <property type="protein sequence ID" value="MBM9624737.1"/>
    <property type="molecule type" value="Genomic_DNA"/>
</dbReference>
<protein>
    <recommendedName>
        <fullName evidence="4">Spore-associated protein A</fullName>
    </recommendedName>
</protein>
<evidence type="ECO:0000256" key="1">
    <source>
        <dbReference type="SAM" id="SignalP"/>
    </source>
</evidence>
<keyword evidence="3" id="KW-1185">Reference proteome</keyword>
<geneLocation type="plasmid" evidence="2">
    <name>unnamed1</name>
</geneLocation>
<name>A0ABS2V5N5_9ACTN</name>